<dbReference type="PANTHER" id="PTHR30469:SF15">
    <property type="entry name" value="HLYD FAMILY OF SECRETION PROTEINS"/>
    <property type="match status" value="1"/>
</dbReference>
<organism evidence="3 4">
    <name type="scientific">Streptosporangium subroseum</name>
    <dbReference type="NCBI Taxonomy" id="106412"/>
    <lineage>
        <taxon>Bacteria</taxon>
        <taxon>Bacillati</taxon>
        <taxon>Actinomycetota</taxon>
        <taxon>Actinomycetes</taxon>
        <taxon>Streptosporangiales</taxon>
        <taxon>Streptosporangiaceae</taxon>
        <taxon>Streptosporangium</taxon>
    </lineage>
</organism>
<dbReference type="PANTHER" id="PTHR30469">
    <property type="entry name" value="MULTIDRUG RESISTANCE PROTEIN MDTA"/>
    <property type="match status" value="1"/>
</dbReference>
<evidence type="ECO:0000313" key="3">
    <source>
        <dbReference type="EMBL" id="SNS50489.1"/>
    </source>
</evidence>
<dbReference type="Gene3D" id="1.10.101.10">
    <property type="entry name" value="PGBD-like superfamily/PGBD"/>
    <property type="match status" value="1"/>
</dbReference>
<dbReference type="GO" id="GO:0015562">
    <property type="term" value="F:efflux transmembrane transporter activity"/>
    <property type="evidence" value="ECO:0007669"/>
    <property type="project" value="TreeGrafter"/>
</dbReference>
<dbReference type="Gene3D" id="2.40.420.20">
    <property type="match status" value="1"/>
</dbReference>
<keyword evidence="1" id="KW-0472">Membrane</keyword>
<reference evidence="3 4" key="1">
    <citation type="submission" date="2017-06" db="EMBL/GenBank/DDBJ databases">
        <authorList>
            <person name="Kim H.J."/>
            <person name="Triplett B.A."/>
        </authorList>
    </citation>
    <scope>NUCLEOTIDE SEQUENCE [LARGE SCALE GENOMIC DNA]</scope>
    <source>
        <strain evidence="3 4">CGMCC 4.2132</strain>
    </source>
</reference>
<gene>
    <name evidence="3" type="ORF">SAMN05216276_1010166</name>
</gene>
<dbReference type="OrthoDB" id="3268648at2"/>
<keyword evidence="1" id="KW-0812">Transmembrane</keyword>
<dbReference type="Pfam" id="PF01471">
    <property type="entry name" value="PG_binding_1"/>
    <property type="match status" value="1"/>
</dbReference>
<sequence length="366" mass="38106">MTRSGQPVIEPAPRKRGRAWVCSIAAVVVVGAAVAIAVTRPAGDVAEETQHKRVAGTALVERKTLQETVTSPGSLSYGGASGIDAGRTGTITRLPREGGRVKVGGVLYAIDNQPVVLLRGRLPAWRAFKSDMSDGPDVQQLERNLETLGYFTGTPDTRFDWYTKAAILRWQDALGVKETGSIDHGLVVFAPGEVRVAETVARVGDQVGTGTAVLRLSGLDKIVTVELATAKQALAKVRGKVTVNLLVGKATTGTISKVGAPRQQKSSDGKGIVVPVTITLDHPAAAGRLQEISVSVDFPTASRKNVLTVPIAALIALPKGGYGVEVVRNTGATETIAVKTGLFAGGSVEVTGDGLDTGQKVVVPVL</sequence>
<protein>
    <submittedName>
        <fullName evidence="3">Multidrug efflux pump subunit AcrA (Membrane-fusion protein)</fullName>
    </submittedName>
</protein>
<dbReference type="InterPro" id="IPR002477">
    <property type="entry name" value="Peptidoglycan-bd-like"/>
</dbReference>
<evidence type="ECO:0000256" key="1">
    <source>
        <dbReference type="SAM" id="Phobius"/>
    </source>
</evidence>
<dbReference type="EMBL" id="FZOD01000010">
    <property type="protein sequence ID" value="SNS50489.1"/>
    <property type="molecule type" value="Genomic_DNA"/>
</dbReference>
<proteinExistence type="predicted"/>
<dbReference type="InterPro" id="IPR036366">
    <property type="entry name" value="PGBDSf"/>
</dbReference>
<dbReference type="Proteomes" id="UP000198282">
    <property type="component" value="Unassembled WGS sequence"/>
</dbReference>
<keyword evidence="4" id="KW-1185">Reference proteome</keyword>
<dbReference type="InterPro" id="IPR036365">
    <property type="entry name" value="PGBD-like_sf"/>
</dbReference>
<dbReference type="RefSeq" id="WP_089207564.1">
    <property type="nucleotide sequence ID" value="NZ_FZOD01000010.1"/>
</dbReference>
<keyword evidence="1" id="KW-1133">Transmembrane helix</keyword>
<accession>A0A239F0S1</accession>
<evidence type="ECO:0000259" key="2">
    <source>
        <dbReference type="Pfam" id="PF01471"/>
    </source>
</evidence>
<feature type="transmembrane region" description="Helical" evidence="1">
    <location>
        <begin position="20"/>
        <end position="38"/>
    </location>
</feature>
<name>A0A239F0S1_9ACTN</name>
<feature type="domain" description="Peptidoglycan binding-like" evidence="2">
    <location>
        <begin position="135"/>
        <end position="183"/>
    </location>
</feature>
<dbReference type="SUPFAM" id="SSF47090">
    <property type="entry name" value="PGBD-like"/>
    <property type="match status" value="1"/>
</dbReference>
<evidence type="ECO:0000313" key="4">
    <source>
        <dbReference type="Proteomes" id="UP000198282"/>
    </source>
</evidence>
<dbReference type="AlphaFoldDB" id="A0A239F0S1"/>
<dbReference type="GO" id="GO:1990281">
    <property type="term" value="C:efflux pump complex"/>
    <property type="evidence" value="ECO:0007669"/>
    <property type="project" value="TreeGrafter"/>
</dbReference>